<feature type="domain" description="Phosphotyrosine protein phosphatase I" evidence="5">
    <location>
        <begin position="3"/>
        <end position="148"/>
    </location>
</feature>
<evidence type="ECO:0000259" key="5">
    <source>
        <dbReference type="SMART" id="SM00226"/>
    </source>
</evidence>
<keyword evidence="3" id="KW-0378">Hydrolase</keyword>
<dbReference type="SMART" id="SM00226">
    <property type="entry name" value="LMWPc"/>
    <property type="match status" value="1"/>
</dbReference>
<evidence type="ECO:0000313" key="7">
    <source>
        <dbReference type="Proteomes" id="UP000605990"/>
    </source>
</evidence>
<dbReference type="PRINTS" id="PR00719">
    <property type="entry name" value="LMWPTPASE"/>
</dbReference>
<dbReference type="InterPro" id="IPR050438">
    <property type="entry name" value="LMW_PTPase"/>
</dbReference>
<dbReference type="PANTHER" id="PTHR11717">
    <property type="entry name" value="LOW MOLECULAR WEIGHT PROTEIN TYROSINE PHOSPHATASE"/>
    <property type="match status" value="1"/>
</dbReference>
<dbReference type="Gene3D" id="3.40.50.2300">
    <property type="match status" value="1"/>
</dbReference>
<evidence type="ECO:0000313" key="6">
    <source>
        <dbReference type="EMBL" id="MBC5833350.1"/>
    </source>
</evidence>
<protein>
    <recommendedName>
        <fullName evidence="2">protein-tyrosine-phosphatase</fullName>
        <ecNumber evidence="2">3.1.3.48</ecNumber>
    </recommendedName>
</protein>
<dbReference type="InterPro" id="IPR036196">
    <property type="entry name" value="Ptyr_pPase_sf"/>
</dbReference>
<evidence type="ECO:0000256" key="2">
    <source>
        <dbReference type="ARBA" id="ARBA00013064"/>
    </source>
</evidence>
<name>A0ABR7IUA5_9FLAO</name>
<dbReference type="RefSeq" id="WP_166124605.1">
    <property type="nucleotide sequence ID" value="NZ_JAANOQ010000001.1"/>
</dbReference>
<dbReference type="Pfam" id="PF01451">
    <property type="entry name" value="LMWPc"/>
    <property type="match status" value="1"/>
</dbReference>
<keyword evidence="4" id="KW-0904">Protein phosphatase</keyword>
<proteinExistence type="inferred from homology"/>
<dbReference type="EC" id="3.1.3.48" evidence="2"/>
<dbReference type="CDD" id="cd16343">
    <property type="entry name" value="LMWPTP"/>
    <property type="match status" value="1"/>
</dbReference>
<accession>A0ABR7IUA5</accession>
<dbReference type="InterPro" id="IPR017867">
    <property type="entry name" value="Tyr_phospatase_low_mol_wt"/>
</dbReference>
<sequence>MSVKVLMVCLGNICRSPLAEGILQAKLPNNYIVDSAGTANYHVGTAPDKRSVVTAKKFGVDISQQKCRQISTSDFETFDHIYVMDTSNYKNVLAIAPNEEAKRKVKVILNELHPNKNLEVPDPYYGDIQGFEHVYKLLDEVCEVIAEKITKS</sequence>
<dbReference type="EMBL" id="JACRUN010000001">
    <property type="protein sequence ID" value="MBC5833350.1"/>
    <property type="molecule type" value="Genomic_DNA"/>
</dbReference>
<evidence type="ECO:0000256" key="4">
    <source>
        <dbReference type="ARBA" id="ARBA00022912"/>
    </source>
</evidence>
<gene>
    <name evidence="6" type="ORF">H8R27_00490</name>
</gene>
<keyword evidence="7" id="KW-1185">Reference proteome</keyword>
<comment type="caution">
    <text evidence="6">The sequence shown here is derived from an EMBL/GenBank/DDBJ whole genome shotgun (WGS) entry which is preliminary data.</text>
</comment>
<dbReference type="Proteomes" id="UP000605990">
    <property type="component" value="Unassembled WGS sequence"/>
</dbReference>
<evidence type="ECO:0000256" key="1">
    <source>
        <dbReference type="ARBA" id="ARBA00011063"/>
    </source>
</evidence>
<dbReference type="PANTHER" id="PTHR11717:SF7">
    <property type="entry name" value="LOW MOLECULAR WEIGHT PHOSPHOTYROSINE PROTEIN PHOSPHATASE"/>
    <property type="match status" value="1"/>
</dbReference>
<evidence type="ECO:0000256" key="3">
    <source>
        <dbReference type="ARBA" id="ARBA00022801"/>
    </source>
</evidence>
<dbReference type="SUPFAM" id="SSF52788">
    <property type="entry name" value="Phosphotyrosine protein phosphatases I"/>
    <property type="match status" value="1"/>
</dbReference>
<comment type="similarity">
    <text evidence="1">Belongs to the low molecular weight phosphotyrosine protein phosphatase family.</text>
</comment>
<dbReference type="InterPro" id="IPR023485">
    <property type="entry name" value="Ptyr_pPase"/>
</dbReference>
<reference evidence="6 7" key="1">
    <citation type="submission" date="2020-08" db="EMBL/GenBank/DDBJ databases">
        <title>Description of novel Flavobacterium F-408 isolate.</title>
        <authorList>
            <person name="Saticioglu I.B."/>
            <person name="Duman M."/>
            <person name="Altun S."/>
        </authorList>
    </citation>
    <scope>NUCLEOTIDE SEQUENCE [LARGE SCALE GENOMIC DNA]</scope>
    <source>
        <strain evidence="6 7">F-408</strain>
    </source>
</reference>
<organism evidence="6 7">
    <name type="scientific">Flavobacterium bernardetii</name>
    <dbReference type="NCBI Taxonomy" id="2813823"/>
    <lineage>
        <taxon>Bacteria</taxon>
        <taxon>Pseudomonadati</taxon>
        <taxon>Bacteroidota</taxon>
        <taxon>Flavobacteriia</taxon>
        <taxon>Flavobacteriales</taxon>
        <taxon>Flavobacteriaceae</taxon>
        <taxon>Flavobacterium</taxon>
    </lineage>
</organism>